<evidence type="ECO:0000256" key="3">
    <source>
        <dbReference type="SAM" id="Phobius"/>
    </source>
</evidence>
<dbReference type="Proteomes" id="UP001165561">
    <property type="component" value="Unassembled WGS sequence"/>
</dbReference>
<feature type="transmembrane region" description="Helical" evidence="3">
    <location>
        <begin position="129"/>
        <end position="151"/>
    </location>
</feature>
<feature type="transmembrane region" description="Helical" evidence="3">
    <location>
        <begin position="40"/>
        <end position="58"/>
    </location>
</feature>
<gene>
    <name evidence="4" type="ORF">PU560_05795</name>
</gene>
<keyword evidence="3" id="KW-1133">Transmembrane helix</keyword>
<comment type="caution">
    <text evidence="4">The sequence shown here is derived from an EMBL/GenBank/DDBJ whole genome shotgun (WGS) entry which is preliminary data.</text>
</comment>
<keyword evidence="5" id="KW-1185">Reference proteome</keyword>
<reference evidence="4" key="1">
    <citation type="submission" date="2023-02" db="EMBL/GenBank/DDBJ databases">
        <title>Georgenia sp.10Sc9-8, isolated from a soil sample collected from the Taklamakan desert.</title>
        <authorList>
            <person name="Liu S."/>
        </authorList>
    </citation>
    <scope>NUCLEOTIDE SEQUENCE</scope>
    <source>
        <strain evidence="4">10Sc9-8</strain>
    </source>
</reference>
<dbReference type="InterPro" id="IPR000462">
    <property type="entry name" value="CDP-OH_P_trans"/>
</dbReference>
<sequence>MRAAQKSNRGAPLYSRVVNRPLGRVFAAAAYRLGLTPNRVTMISAAFTFAGIAALATWSPSWTMAVATCLLLVVGYALDSADGQVARLRGGGSAAGEWLDHIFDAMKLATFHLAIAVSLYRFADLTSDLLLLVPLAFSAVSCVMFFAFILTDKLRAPRGPALASEDSDRPSILRSVLAAPTDYGFLCVVPLLLPVTVLFLAVYGVLLLGSAGYLTLALGKWYRDMQRV</sequence>
<feature type="transmembrane region" description="Helical" evidence="3">
    <location>
        <begin position="198"/>
        <end position="218"/>
    </location>
</feature>
<dbReference type="InterPro" id="IPR048254">
    <property type="entry name" value="CDP_ALCOHOL_P_TRANSF_CS"/>
</dbReference>
<keyword evidence="3" id="KW-0472">Membrane</keyword>
<dbReference type="EMBL" id="JARACI010000736">
    <property type="protein sequence ID" value="MDD9205983.1"/>
    <property type="molecule type" value="Genomic_DNA"/>
</dbReference>
<keyword evidence="3" id="KW-0812">Transmembrane</keyword>
<organism evidence="4 5">
    <name type="scientific">Georgenia halotolerans</name>
    <dbReference type="NCBI Taxonomy" id="3028317"/>
    <lineage>
        <taxon>Bacteria</taxon>
        <taxon>Bacillati</taxon>
        <taxon>Actinomycetota</taxon>
        <taxon>Actinomycetes</taxon>
        <taxon>Micrococcales</taxon>
        <taxon>Bogoriellaceae</taxon>
        <taxon>Georgenia</taxon>
    </lineage>
</organism>
<accession>A0ABT5TV97</accession>
<protein>
    <submittedName>
        <fullName evidence="4">CDP-alcohol phosphatidyltransferase family protein</fullName>
    </submittedName>
</protein>
<dbReference type="Gene3D" id="1.20.120.1760">
    <property type="match status" value="1"/>
</dbReference>
<comment type="similarity">
    <text evidence="2">Belongs to the CDP-alcohol phosphatidyltransferase class-I family.</text>
</comment>
<keyword evidence="1 2" id="KW-0808">Transferase</keyword>
<proteinExistence type="inferred from homology"/>
<dbReference type="InterPro" id="IPR043130">
    <property type="entry name" value="CDP-OH_PTrfase_TM_dom"/>
</dbReference>
<evidence type="ECO:0000313" key="5">
    <source>
        <dbReference type="Proteomes" id="UP001165561"/>
    </source>
</evidence>
<evidence type="ECO:0000256" key="1">
    <source>
        <dbReference type="ARBA" id="ARBA00022679"/>
    </source>
</evidence>
<dbReference type="Pfam" id="PF01066">
    <property type="entry name" value="CDP-OH_P_transf"/>
    <property type="match status" value="1"/>
</dbReference>
<evidence type="ECO:0000313" key="4">
    <source>
        <dbReference type="EMBL" id="MDD9205983.1"/>
    </source>
</evidence>
<name>A0ABT5TV97_9MICO</name>
<feature type="transmembrane region" description="Helical" evidence="3">
    <location>
        <begin position="64"/>
        <end position="81"/>
    </location>
</feature>
<dbReference type="PROSITE" id="PS00379">
    <property type="entry name" value="CDP_ALCOHOL_P_TRANSF"/>
    <property type="match status" value="1"/>
</dbReference>
<evidence type="ECO:0000256" key="2">
    <source>
        <dbReference type="RuleBase" id="RU003750"/>
    </source>
</evidence>